<organism evidence="6 8">
    <name type="scientific">Schizosaccharomyces japonicus (strain yFS275 / FY16936)</name>
    <name type="common">Fission yeast</name>
    <dbReference type="NCBI Taxonomy" id="402676"/>
    <lineage>
        <taxon>Eukaryota</taxon>
        <taxon>Fungi</taxon>
        <taxon>Dikarya</taxon>
        <taxon>Ascomycota</taxon>
        <taxon>Taphrinomycotina</taxon>
        <taxon>Schizosaccharomycetes</taxon>
        <taxon>Schizosaccharomycetales</taxon>
        <taxon>Schizosaccharomycetaceae</taxon>
        <taxon>Schizosaccharomyces</taxon>
    </lineage>
</organism>
<dbReference type="eggNOG" id="KOG3242">
    <property type="taxonomic scope" value="Eukaryota"/>
</dbReference>
<dbReference type="PANTHER" id="PTHR11046:SF0">
    <property type="entry name" value="OLIGORIBONUCLEASE, MITOCHONDRIAL"/>
    <property type="match status" value="1"/>
</dbReference>
<comment type="similarity">
    <text evidence="1">Belongs to the oligoribonuclease family.</text>
</comment>
<dbReference type="VEuPathDB" id="FungiDB:SJAG_00401"/>
<dbReference type="GO" id="GO:0003676">
    <property type="term" value="F:nucleic acid binding"/>
    <property type="evidence" value="ECO:0007669"/>
    <property type="project" value="InterPro"/>
</dbReference>
<dbReference type="SUPFAM" id="SSF53098">
    <property type="entry name" value="Ribonuclease H-like"/>
    <property type="match status" value="1"/>
</dbReference>
<dbReference type="NCBIfam" id="NF003765">
    <property type="entry name" value="PRK05359.1"/>
    <property type="match status" value="1"/>
</dbReference>
<dbReference type="InterPro" id="IPR022894">
    <property type="entry name" value="Oligoribonuclease"/>
</dbReference>
<keyword evidence="4 6" id="KW-0269">Exonuclease</keyword>
<dbReference type="STRING" id="402676.B6JVJ0"/>
<gene>
    <name evidence="7" type="primary">rex2</name>
    <name evidence="6" type="ORF">SJAG_00401</name>
</gene>
<dbReference type="RefSeq" id="XP_002171684.1">
    <property type="nucleotide sequence ID" value="XM_002171648.2"/>
</dbReference>
<dbReference type="CDD" id="cd06135">
    <property type="entry name" value="Orn"/>
    <property type="match status" value="1"/>
</dbReference>
<dbReference type="PANTHER" id="PTHR11046">
    <property type="entry name" value="OLIGORIBONUCLEASE, MITOCHONDRIAL"/>
    <property type="match status" value="1"/>
</dbReference>
<evidence type="ECO:0000313" key="6">
    <source>
        <dbReference type="EMBL" id="EEB05391.1"/>
    </source>
</evidence>
<evidence type="ECO:0000313" key="8">
    <source>
        <dbReference type="Proteomes" id="UP000001744"/>
    </source>
</evidence>
<dbReference type="Gene3D" id="3.30.420.10">
    <property type="entry name" value="Ribonuclease H-like superfamily/Ribonuclease H"/>
    <property type="match status" value="1"/>
</dbReference>
<keyword evidence="2" id="KW-0540">Nuclease</keyword>
<dbReference type="InterPro" id="IPR036397">
    <property type="entry name" value="RNaseH_sf"/>
</dbReference>
<dbReference type="FunFam" id="3.30.420.10:FF:000003">
    <property type="entry name" value="Oligoribonuclease"/>
    <property type="match status" value="1"/>
</dbReference>
<protein>
    <submittedName>
        <fullName evidence="6">RNA exonuclease</fullName>
    </submittedName>
</protein>
<dbReference type="JaponicusDB" id="SJAG_00401">
    <property type="gene designation" value="rex2"/>
</dbReference>
<dbReference type="Pfam" id="PF00929">
    <property type="entry name" value="RNase_T"/>
    <property type="match status" value="1"/>
</dbReference>
<accession>B6JVJ0</accession>
<name>B6JVJ0_SCHJY</name>
<feature type="domain" description="Exonuclease" evidence="5">
    <location>
        <begin position="8"/>
        <end position="181"/>
    </location>
</feature>
<evidence type="ECO:0000256" key="3">
    <source>
        <dbReference type="ARBA" id="ARBA00022801"/>
    </source>
</evidence>
<evidence type="ECO:0000256" key="2">
    <source>
        <dbReference type="ARBA" id="ARBA00022722"/>
    </source>
</evidence>
<evidence type="ECO:0000256" key="4">
    <source>
        <dbReference type="ARBA" id="ARBA00022839"/>
    </source>
</evidence>
<dbReference type="HOGENOM" id="CLU_064761_3_0_1"/>
<evidence type="ECO:0000256" key="1">
    <source>
        <dbReference type="ARBA" id="ARBA00009921"/>
    </source>
</evidence>
<evidence type="ECO:0000313" key="7">
    <source>
        <dbReference type="JaponicusDB" id="SJAG_00401"/>
    </source>
</evidence>
<dbReference type="Proteomes" id="UP000001744">
    <property type="component" value="Unassembled WGS sequence"/>
</dbReference>
<dbReference type="GeneID" id="7049550"/>
<reference evidence="6 8" key="1">
    <citation type="journal article" date="2011" name="Science">
        <title>Comparative functional genomics of the fission yeasts.</title>
        <authorList>
            <person name="Rhind N."/>
            <person name="Chen Z."/>
            <person name="Yassour M."/>
            <person name="Thompson D.A."/>
            <person name="Haas B.J."/>
            <person name="Habib N."/>
            <person name="Wapinski I."/>
            <person name="Roy S."/>
            <person name="Lin M.F."/>
            <person name="Heiman D.I."/>
            <person name="Young S.K."/>
            <person name="Furuya K."/>
            <person name="Guo Y."/>
            <person name="Pidoux A."/>
            <person name="Chen H.M."/>
            <person name="Robbertse B."/>
            <person name="Goldberg J.M."/>
            <person name="Aoki K."/>
            <person name="Bayne E.H."/>
            <person name="Berlin A.M."/>
            <person name="Desjardins C.A."/>
            <person name="Dobbs E."/>
            <person name="Dukaj L."/>
            <person name="Fan L."/>
            <person name="FitzGerald M.G."/>
            <person name="French C."/>
            <person name="Gujja S."/>
            <person name="Hansen K."/>
            <person name="Keifenheim D."/>
            <person name="Levin J.Z."/>
            <person name="Mosher R.A."/>
            <person name="Mueller C.A."/>
            <person name="Pfiffner J."/>
            <person name="Priest M."/>
            <person name="Russ C."/>
            <person name="Smialowska A."/>
            <person name="Swoboda P."/>
            <person name="Sykes S.M."/>
            <person name="Vaughn M."/>
            <person name="Vengrova S."/>
            <person name="Yoder R."/>
            <person name="Zeng Q."/>
            <person name="Allshire R."/>
            <person name="Baulcombe D."/>
            <person name="Birren B.W."/>
            <person name="Brown W."/>
            <person name="Ekwall K."/>
            <person name="Kellis M."/>
            <person name="Leatherwood J."/>
            <person name="Levin H."/>
            <person name="Margalit H."/>
            <person name="Martienssen R."/>
            <person name="Nieduszynski C.A."/>
            <person name="Spatafora J.W."/>
            <person name="Friedman N."/>
            <person name="Dalgaard J.Z."/>
            <person name="Baumann P."/>
            <person name="Niki H."/>
            <person name="Regev A."/>
            <person name="Nusbaum C."/>
        </authorList>
    </citation>
    <scope>NUCLEOTIDE SEQUENCE [LARGE SCALE GENOMIC DNA]</scope>
    <source>
        <strain evidence="8">yFS275 / FY16936</strain>
    </source>
</reference>
<dbReference type="InterPro" id="IPR012337">
    <property type="entry name" value="RNaseH-like_sf"/>
</dbReference>
<evidence type="ECO:0000259" key="5">
    <source>
        <dbReference type="SMART" id="SM00479"/>
    </source>
</evidence>
<dbReference type="GO" id="GO:0000175">
    <property type="term" value="F:3'-5'-RNA exonuclease activity"/>
    <property type="evidence" value="ECO:0007669"/>
    <property type="project" value="InterPro"/>
</dbReference>
<keyword evidence="8" id="KW-1185">Reference proteome</keyword>
<sequence length="187" mass="21890">MTAALRSPLVWVDCEMTGLEVGKDVLMEVAAIITDGDLNPIEEKFEETIHVDDDKLRQMNDWCIDHHGASGLTERCRQCKQSVNQVEQKLLNYIQKYIPRRREALIAGNSVHADVRFLTVEMPKVIEHLHYRIIDVSTIKELCRRWRPDIPPFKKRLAHRALSDIEESIAELKYYRQHWLCSPEKKD</sequence>
<dbReference type="EMBL" id="KE651166">
    <property type="protein sequence ID" value="EEB05391.1"/>
    <property type="molecule type" value="Genomic_DNA"/>
</dbReference>
<dbReference type="OMA" id="AFFHYRN"/>
<keyword evidence="3" id="KW-0378">Hydrolase</keyword>
<dbReference type="InterPro" id="IPR013520">
    <property type="entry name" value="Ribonucl_H"/>
</dbReference>
<dbReference type="SMART" id="SM00479">
    <property type="entry name" value="EXOIII"/>
    <property type="match status" value="1"/>
</dbReference>
<dbReference type="AlphaFoldDB" id="B6JVJ0"/>
<proteinExistence type="inferred from homology"/>